<reference evidence="4" key="2">
    <citation type="submission" date="2022-10" db="EMBL/GenBank/DDBJ databases">
        <authorList>
            <consortium name="ENA_rothamsted_submissions"/>
            <consortium name="culmorum"/>
            <person name="King R."/>
        </authorList>
    </citation>
    <scope>NUCLEOTIDE SEQUENCE</scope>
</reference>
<gene>
    <name evidence="4" type="ORF">CHIRRI_LOCUS11712</name>
</gene>
<dbReference type="OrthoDB" id="6627399at2759"/>
<evidence type="ECO:0000256" key="2">
    <source>
        <dbReference type="SAM" id="Phobius"/>
    </source>
</evidence>
<dbReference type="AlphaFoldDB" id="A0A9N9S0E4"/>
<feature type="chain" id="PRO_5040135573" description="Osiris 16" evidence="3">
    <location>
        <begin position="23"/>
        <end position="268"/>
    </location>
</feature>
<sequence length="268" mass="28224">MESFQIKCIFLIFFATIGLSCAAIANNEIFPEKSSMKAKCESSYNLMCLKLDVISLIDRISAANTEYQLTSGISLVREHNVNKTQNAKIVSELARAFPDSAEKRLNGFLVAKVQEFLSSFALRFKLLNDDVASEVESSRKGGYGGGGDGFGKKGGGGILAMALMMKGAMGAMAMGAVAALAGKALLTGMMALTLAGIVALKALTSKGEKKTTYEIISKPVYSHSHSYSTGHSGGHGGGGHSHEDHGAYSGGGYGRAFTEFKLPESVKA</sequence>
<feature type="transmembrane region" description="Helical" evidence="2">
    <location>
        <begin position="171"/>
        <end position="200"/>
    </location>
</feature>
<evidence type="ECO:0000256" key="1">
    <source>
        <dbReference type="SAM" id="MobiDB-lite"/>
    </source>
</evidence>
<keyword evidence="2" id="KW-1133">Transmembrane helix</keyword>
<reference evidence="4" key="1">
    <citation type="submission" date="2022-01" db="EMBL/GenBank/DDBJ databases">
        <authorList>
            <person name="King R."/>
        </authorList>
    </citation>
    <scope>NUCLEOTIDE SEQUENCE</scope>
</reference>
<dbReference type="PROSITE" id="PS51257">
    <property type="entry name" value="PROKAR_LIPOPROTEIN"/>
    <property type="match status" value="1"/>
</dbReference>
<dbReference type="PANTHER" id="PTHR21879">
    <property type="entry name" value="FI03362P-RELATED-RELATED"/>
    <property type="match status" value="1"/>
</dbReference>
<keyword evidence="2" id="KW-0472">Membrane</keyword>
<organism evidence="4 5">
    <name type="scientific">Chironomus riparius</name>
    <dbReference type="NCBI Taxonomy" id="315576"/>
    <lineage>
        <taxon>Eukaryota</taxon>
        <taxon>Metazoa</taxon>
        <taxon>Ecdysozoa</taxon>
        <taxon>Arthropoda</taxon>
        <taxon>Hexapoda</taxon>
        <taxon>Insecta</taxon>
        <taxon>Pterygota</taxon>
        <taxon>Neoptera</taxon>
        <taxon>Endopterygota</taxon>
        <taxon>Diptera</taxon>
        <taxon>Nematocera</taxon>
        <taxon>Chironomoidea</taxon>
        <taxon>Chironomidae</taxon>
        <taxon>Chironominae</taxon>
        <taxon>Chironomus</taxon>
    </lineage>
</organism>
<dbReference type="PANTHER" id="PTHR21879:SF9">
    <property type="entry name" value="OSIRIS 16"/>
    <property type="match status" value="1"/>
</dbReference>
<keyword evidence="3" id="KW-0732">Signal</keyword>
<name>A0A9N9S0E4_9DIPT</name>
<keyword evidence="5" id="KW-1185">Reference proteome</keyword>
<feature type="region of interest" description="Disordered" evidence="1">
    <location>
        <begin position="224"/>
        <end position="245"/>
    </location>
</feature>
<evidence type="ECO:0000313" key="5">
    <source>
        <dbReference type="Proteomes" id="UP001153620"/>
    </source>
</evidence>
<evidence type="ECO:0008006" key="6">
    <source>
        <dbReference type="Google" id="ProtNLM"/>
    </source>
</evidence>
<dbReference type="GO" id="GO:0016020">
    <property type="term" value="C:membrane"/>
    <property type="evidence" value="ECO:0007669"/>
    <property type="project" value="TreeGrafter"/>
</dbReference>
<protein>
    <recommendedName>
        <fullName evidence="6">Osiris 16</fullName>
    </recommendedName>
</protein>
<dbReference type="EMBL" id="OU895879">
    <property type="protein sequence ID" value="CAG9808877.1"/>
    <property type="molecule type" value="Genomic_DNA"/>
</dbReference>
<keyword evidence="2" id="KW-0812">Transmembrane</keyword>
<dbReference type="Pfam" id="PF07898">
    <property type="entry name" value="DUF1676"/>
    <property type="match status" value="1"/>
</dbReference>
<evidence type="ECO:0000313" key="4">
    <source>
        <dbReference type="EMBL" id="CAG9808877.1"/>
    </source>
</evidence>
<evidence type="ECO:0000256" key="3">
    <source>
        <dbReference type="SAM" id="SignalP"/>
    </source>
</evidence>
<dbReference type="InterPro" id="IPR012464">
    <property type="entry name" value="DUF1676"/>
</dbReference>
<accession>A0A9N9S0E4</accession>
<proteinExistence type="predicted"/>
<feature type="signal peptide" evidence="3">
    <location>
        <begin position="1"/>
        <end position="22"/>
    </location>
</feature>
<dbReference type="Proteomes" id="UP001153620">
    <property type="component" value="Chromosome 3"/>
</dbReference>